<evidence type="ECO:0000313" key="1">
    <source>
        <dbReference type="EMBL" id="AIY41581.1"/>
    </source>
</evidence>
<dbReference type="Proteomes" id="UP000030302">
    <property type="component" value="Chromosome"/>
</dbReference>
<dbReference type="SUPFAM" id="SSF54909">
    <property type="entry name" value="Dimeric alpha+beta barrel"/>
    <property type="match status" value="1"/>
</dbReference>
<dbReference type="Gene3D" id="3.30.70.100">
    <property type="match status" value="1"/>
</dbReference>
<dbReference type="RefSeq" id="WP_038495997.1">
    <property type="nucleotide sequence ID" value="NZ_CP009962.1"/>
</dbReference>
<gene>
    <name evidence="1" type="ORF">LT85_2423</name>
</gene>
<keyword evidence="2" id="KW-1185">Reference proteome</keyword>
<dbReference type="HOGENOM" id="CLU_148789_1_0_4"/>
<reference evidence="2" key="1">
    <citation type="journal article" date="2014" name="Soil Biol. Biochem.">
        <title>Structure and function of bacterial communities in ageing soils: Insights from the Mendocino ecological staircase.</title>
        <authorList>
            <person name="Uroz S."/>
            <person name="Tech J.J."/>
            <person name="Sawaya N.A."/>
            <person name="Frey-Klett P."/>
            <person name="Leveau J.H.J."/>
        </authorList>
    </citation>
    <scope>NUCLEOTIDE SEQUENCE [LARGE SCALE GENOMIC DNA]</scope>
    <source>
        <strain evidence="2">Cal35</strain>
    </source>
</reference>
<organism evidence="1 2">
    <name type="scientific">Collimonas arenae</name>
    <dbReference type="NCBI Taxonomy" id="279058"/>
    <lineage>
        <taxon>Bacteria</taxon>
        <taxon>Pseudomonadati</taxon>
        <taxon>Pseudomonadota</taxon>
        <taxon>Betaproteobacteria</taxon>
        <taxon>Burkholderiales</taxon>
        <taxon>Oxalobacteraceae</taxon>
        <taxon>Collimonas</taxon>
    </lineage>
</organism>
<dbReference type="AlphaFoldDB" id="A0A0A1FAK1"/>
<accession>A0A0A1FAK1</accession>
<proteinExistence type="predicted"/>
<dbReference type="OrthoDB" id="9804891at2"/>
<dbReference type="EMBL" id="CP009962">
    <property type="protein sequence ID" value="AIY41581.1"/>
    <property type="molecule type" value="Genomic_DNA"/>
</dbReference>
<sequence>MVKVGLFVRLEARPGKEADVEAFLRDGLAVVQQELATITWYAIKLGPSTYGIFDTFADDAGRQAHLTGRVAAALMGRADELLSQVPVIEKIDILAAK</sequence>
<evidence type="ECO:0000313" key="2">
    <source>
        <dbReference type="Proteomes" id="UP000030302"/>
    </source>
</evidence>
<evidence type="ECO:0008006" key="3">
    <source>
        <dbReference type="Google" id="ProtNLM"/>
    </source>
</evidence>
<name>A0A0A1FAK1_9BURK</name>
<dbReference type="InterPro" id="IPR011008">
    <property type="entry name" value="Dimeric_a/b-barrel"/>
</dbReference>
<dbReference type="KEGG" id="care:LT85_2423"/>
<protein>
    <recommendedName>
        <fullName evidence="3">Quinol monooxygenase YgiN</fullName>
    </recommendedName>
</protein>